<keyword evidence="4" id="KW-0489">Methyltransferase</keyword>
<keyword evidence="2" id="KW-0238">DNA-binding</keyword>
<evidence type="ECO:0000256" key="1">
    <source>
        <dbReference type="ARBA" id="ARBA00022747"/>
    </source>
</evidence>
<dbReference type="InterPro" id="IPR003356">
    <property type="entry name" value="DNA_methylase_A-5"/>
</dbReference>
<organism evidence="4 5">
    <name type="scientific">Nocardia puris</name>
    <dbReference type="NCBI Taxonomy" id="208602"/>
    <lineage>
        <taxon>Bacteria</taxon>
        <taxon>Bacillati</taxon>
        <taxon>Actinomycetota</taxon>
        <taxon>Actinomycetes</taxon>
        <taxon>Mycobacteriales</taxon>
        <taxon>Nocardiaceae</taxon>
        <taxon>Nocardia</taxon>
    </lineage>
</organism>
<evidence type="ECO:0000313" key="5">
    <source>
        <dbReference type="Proteomes" id="UP000252586"/>
    </source>
</evidence>
<dbReference type="Proteomes" id="UP000252586">
    <property type="component" value="Unassembled WGS sequence"/>
</dbReference>
<dbReference type="GO" id="GO:0003677">
    <property type="term" value="F:DNA binding"/>
    <property type="evidence" value="ECO:0007669"/>
    <property type="project" value="UniProtKB-KW"/>
</dbReference>
<evidence type="ECO:0000259" key="3">
    <source>
        <dbReference type="Pfam" id="PF02384"/>
    </source>
</evidence>
<dbReference type="InterPro" id="IPR052916">
    <property type="entry name" value="Type-I_RE_MTase_Subunit"/>
</dbReference>
<dbReference type="Gene3D" id="1.10.10.10">
    <property type="entry name" value="Winged helix-like DNA-binding domain superfamily/Winged helix DNA-binding domain"/>
    <property type="match status" value="1"/>
</dbReference>
<keyword evidence="1" id="KW-0680">Restriction system</keyword>
<dbReference type="PRINTS" id="PR00507">
    <property type="entry name" value="N12N6MTFRASE"/>
</dbReference>
<dbReference type="RefSeq" id="WP_067510141.1">
    <property type="nucleotide sequence ID" value="NZ_QNRE01000003.1"/>
</dbReference>
<dbReference type="InterPro" id="IPR036388">
    <property type="entry name" value="WH-like_DNA-bd_sf"/>
</dbReference>
<dbReference type="GO" id="GO:0008170">
    <property type="term" value="F:N-methyltransferase activity"/>
    <property type="evidence" value="ECO:0007669"/>
    <property type="project" value="InterPro"/>
</dbReference>
<dbReference type="PANTHER" id="PTHR42998:SF1">
    <property type="entry name" value="TYPE I RESTRICTION ENZYME HINDI METHYLASE SUBUNIT"/>
    <property type="match status" value="1"/>
</dbReference>
<dbReference type="Gene3D" id="3.90.220.20">
    <property type="entry name" value="DNA methylase specificity domains"/>
    <property type="match status" value="1"/>
</dbReference>
<feature type="domain" description="DNA methylase adenine-specific" evidence="3">
    <location>
        <begin position="138"/>
        <end position="419"/>
    </location>
</feature>
<dbReference type="STRING" id="1210090.GCA_001613185_03615"/>
<dbReference type="AlphaFoldDB" id="A0A366DQV9"/>
<dbReference type="Pfam" id="PF02384">
    <property type="entry name" value="N6_Mtase"/>
    <property type="match status" value="1"/>
</dbReference>
<dbReference type="SUPFAM" id="SSF46955">
    <property type="entry name" value="Putative DNA-binding domain"/>
    <property type="match status" value="1"/>
</dbReference>
<dbReference type="PANTHER" id="PTHR42998">
    <property type="entry name" value="TYPE I RESTRICTION ENZYME HINDVIIP M PROTEIN-RELATED"/>
    <property type="match status" value="1"/>
</dbReference>
<dbReference type="CDD" id="cd02440">
    <property type="entry name" value="AdoMet_MTases"/>
    <property type="match status" value="1"/>
</dbReference>
<dbReference type="Gene3D" id="3.40.50.150">
    <property type="entry name" value="Vaccinia Virus protein VP39"/>
    <property type="match status" value="1"/>
</dbReference>
<dbReference type="PROSITE" id="PS00092">
    <property type="entry name" value="N6_MTASE"/>
    <property type="match status" value="1"/>
</dbReference>
<dbReference type="InterPro" id="IPR044946">
    <property type="entry name" value="Restrct_endonuc_typeI_TRD_sf"/>
</dbReference>
<name>A0A366DQV9_9NOCA</name>
<reference evidence="4 5" key="1">
    <citation type="submission" date="2018-06" db="EMBL/GenBank/DDBJ databases">
        <title>Genomic Encyclopedia of Type Strains, Phase IV (KMG-IV): sequencing the most valuable type-strain genomes for metagenomic binning, comparative biology and taxonomic classification.</title>
        <authorList>
            <person name="Goeker M."/>
        </authorList>
    </citation>
    <scope>NUCLEOTIDE SEQUENCE [LARGE SCALE GENOMIC DNA]</scope>
    <source>
        <strain evidence="4 5">DSM 44599</strain>
    </source>
</reference>
<keyword evidence="4" id="KW-0808">Transferase</keyword>
<keyword evidence="5" id="KW-1185">Reference proteome</keyword>
<dbReference type="InterPro" id="IPR002052">
    <property type="entry name" value="DNA_methylase_N6_adenine_CS"/>
</dbReference>
<protein>
    <submittedName>
        <fullName evidence="4">Type I restriction-modification system DNA methylase subunit</fullName>
    </submittedName>
</protein>
<dbReference type="InterPro" id="IPR029063">
    <property type="entry name" value="SAM-dependent_MTases_sf"/>
</dbReference>
<accession>A0A366DQV9</accession>
<dbReference type="GO" id="GO:0009307">
    <property type="term" value="P:DNA restriction-modification system"/>
    <property type="evidence" value="ECO:0007669"/>
    <property type="project" value="UniProtKB-KW"/>
</dbReference>
<dbReference type="GO" id="GO:0032259">
    <property type="term" value="P:methylation"/>
    <property type="evidence" value="ECO:0007669"/>
    <property type="project" value="UniProtKB-KW"/>
</dbReference>
<dbReference type="SUPFAM" id="SSF53335">
    <property type="entry name" value="S-adenosyl-L-methionine-dependent methyltransferases"/>
    <property type="match status" value="1"/>
</dbReference>
<proteinExistence type="predicted"/>
<sequence length="663" mass="70731">MSEVTPLVTAAEIARLTGVTRATVSNWRRRYPDFPAPAGGSESRPLFDLPRVQQWIREHGLAPAESPVRELRAMLHTRVAPDDIAVLIEVLPGIVAGKVPDRAVLQDDDLVRALRAAIRDETPERILDLLAERGLGETAKTGAYATPPPVARLMVELLSVDGKPPAEVLDPACGSGTLLRVAAEAGAKACYGQDVHRLQAVRAEALLSMVAPTAESTIRLGDSLTGDAFSGLEVDAVVTNPPYGVRDWGADEVALDPRWEYGAPSRYESEMAWVQHALAHLRPGGVAVLLLPPSVAMRAAGRKIRTNLLRAGALRAVIGLPAGAAPPRQVALQLWVLRRPVDGEPQPEDLLLMDTARLDDDARAGGTWDRLAHTVLAAWHAYARGEIQAATVPDVAAVVRVMDVLGEEVDLTPARYVRAPVDADRAVAQAERAFDDLSGYLAVLRSAADNLRDLSALQGLTWRTATVGDLVNGGALRVLTRPLGADAEPAEDELGLPVLRSADVASASAPSEIVDDSWSTAIIRIEPGDVVLQESRSHRGNAPVGVVAQDDWVGAVLGPGLFVLRVDPQRLDPWFVAGFTGSPENSGALMGATVVRVVPNRLRIPLLPLPAQQRYGAAFRLLHELHASGRRTAELADRIGELVHTGLTAGALEPPAIPSKGRK</sequence>
<dbReference type="EMBL" id="QNRE01000003">
    <property type="protein sequence ID" value="RBO92483.1"/>
    <property type="molecule type" value="Genomic_DNA"/>
</dbReference>
<evidence type="ECO:0000313" key="4">
    <source>
        <dbReference type="EMBL" id="RBO92483.1"/>
    </source>
</evidence>
<dbReference type="InterPro" id="IPR009061">
    <property type="entry name" value="DNA-bd_dom_put_sf"/>
</dbReference>
<gene>
    <name evidence="4" type="ORF">DFR74_103126</name>
</gene>
<comment type="caution">
    <text evidence="4">The sequence shown here is derived from an EMBL/GenBank/DDBJ whole genome shotgun (WGS) entry which is preliminary data.</text>
</comment>
<evidence type="ECO:0000256" key="2">
    <source>
        <dbReference type="ARBA" id="ARBA00023125"/>
    </source>
</evidence>